<gene>
    <name evidence="1" type="ORF">CK503_14240</name>
</gene>
<dbReference type="RefSeq" id="WP_095607500.1">
    <property type="nucleotide sequence ID" value="NZ_NSKE01000012.1"/>
</dbReference>
<organism evidence="1 2">
    <name type="scientific">Fodinibius salipaludis</name>
    <dbReference type="NCBI Taxonomy" id="2032627"/>
    <lineage>
        <taxon>Bacteria</taxon>
        <taxon>Pseudomonadati</taxon>
        <taxon>Balneolota</taxon>
        <taxon>Balneolia</taxon>
        <taxon>Balneolales</taxon>
        <taxon>Balneolaceae</taxon>
        <taxon>Fodinibius</taxon>
    </lineage>
</organism>
<comment type="caution">
    <text evidence="1">The sequence shown here is derived from an EMBL/GenBank/DDBJ whole genome shotgun (WGS) entry which is preliminary data.</text>
</comment>
<reference evidence="1 2" key="1">
    <citation type="submission" date="2017-08" db="EMBL/GenBank/DDBJ databases">
        <title>Aliifodinibius alkalisoli sp. nov., isolated from saline alkaline soil.</title>
        <authorList>
            <person name="Liu D."/>
            <person name="Zhang G."/>
        </authorList>
    </citation>
    <scope>NUCLEOTIDE SEQUENCE [LARGE SCALE GENOMIC DNA]</scope>
    <source>
        <strain evidence="1 2">WN023</strain>
    </source>
</reference>
<dbReference type="Proteomes" id="UP000218831">
    <property type="component" value="Unassembled WGS sequence"/>
</dbReference>
<dbReference type="OrthoDB" id="2081174at2"/>
<name>A0A2A2G760_9BACT</name>
<accession>A0A2A2G760</accession>
<keyword evidence="2" id="KW-1185">Reference proteome</keyword>
<dbReference type="AlphaFoldDB" id="A0A2A2G760"/>
<sequence>MLSRVKRHISRHLNNISSWHTDRKIVVIESDDWGSIRMPSKEVYNKCLQAGYCVDDIAYERYDSLASEDDLELLFDVLNKYKDRDGNPAVMTANILAANPDFDKIKSSGFEHYFYELITETFKRYPNHSNNFHLWKQGLKEGVFYPQSHGREHLNVSLFMDALRKGDEDALFGFEHRIPGMIPKDNPKEGNKFVESTRYFSQQDKVEKLSIILEGVDLFEELMGYRSDTFIPPNYYWSPDFDKSMFAKGIRFYQGRRKMMEPLFNGSFKYYHRRLAEENKAGQKYLIRNAFFEPAMVKSGKEPVSSCLKDIAVAFRMKKPAVICSHRLNYVGFIDERNRDENLALLHELLSAITKKWPQVEFLSSAQLGRLFQYNLMSY</sequence>
<proteinExistence type="predicted"/>
<evidence type="ECO:0008006" key="3">
    <source>
        <dbReference type="Google" id="ProtNLM"/>
    </source>
</evidence>
<evidence type="ECO:0000313" key="1">
    <source>
        <dbReference type="EMBL" id="PAU92844.1"/>
    </source>
</evidence>
<dbReference type="EMBL" id="NSKE01000012">
    <property type="protein sequence ID" value="PAU92844.1"/>
    <property type="molecule type" value="Genomic_DNA"/>
</dbReference>
<evidence type="ECO:0000313" key="2">
    <source>
        <dbReference type="Proteomes" id="UP000218831"/>
    </source>
</evidence>
<protein>
    <recommendedName>
        <fullName evidence="3">Polysaccharide (De)acetylase</fullName>
    </recommendedName>
</protein>